<dbReference type="PANTHER" id="PTHR10942">
    <property type="entry name" value="LEISHMANOLYSIN-LIKE PEPTIDASE"/>
    <property type="match status" value="1"/>
</dbReference>
<dbReference type="InParanoid" id="A0A0V0QMC4"/>
<comment type="caution">
    <text evidence="8">The sequence shown here is derived from an EMBL/GenBank/DDBJ whole genome shotgun (WGS) entry which is preliminary data.</text>
</comment>
<proteinExistence type="inferred from homology"/>
<comment type="similarity">
    <text evidence="1">Belongs to the peptidase M8 family.</text>
</comment>
<evidence type="ECO:0000256" key="7">
    <source>
        <dbReference type="PIRSR" id="PIRSR601577-2"/>
    </source>
</evidence>
<sequence>MVPDYQISQDPDVQQFFENVLNSSLQYFSELIDINHINYVTESQFYCSDYYSENSIDMGDADVLLIISNSSQGNYLVLGGTCYLDTQNNKAPNIMYLKVQKYIIEQVYDIYQENGVNGGLYYQYLRSINHEIFHNLAFRIDYFSNYPIYDYSSQVYDFLDTKPRGYPTLAMITENVKKEVQDFFGCPNYEGMQLENANNNQQNAYIEHLESTIFGNNLMSYLYILEPRGFSRVELAILDDSNWYNSINYDLADVYFWGKDKGCDFLENSCIDLQNKFEEFKTKQFGCSFDYKSKAIQASQYKNGQYTFYTDKCDFMYSYLPCNTGIYNQDSKAEIYESFQSNSRCFESTLRNKGEQIQTISQML</sequence>
<evidence type="ECO:0000256" key="3">
    <source>
        <dbReference type="ARBA" id="ARBA00022723"/>
    </source>
</evidence>
<dbReference type="PANTHER" id="PTHR10942:SF0">
    <property type="entry name" value="LEISHMANOLYSIN-LIKE PEPTIDASE"/>
    <property type="match status" value="1"/>
</dbReference>
<dbReference type="InterPro" id="IPR001577">
    <property type="entry name" value="Peptidase_M8"/>
</dbReference>
<gene>
    <name evidence="8" type="ORF">PPERSA_08357</name>
</gene>
<dbReference type="GO" id="GO:0046872">
    <property type="term" value="F:metal ion binding"/>
    <property type="evidence" value="ECO:0007669"/>
    <property type="project" value="UniProtKB-KW"/>
</dbReference>
<dbReference type="Pfam" id="PF01457">
    <property type="entry name" value="Peptidase_M8"/>
    <property type="match status" value="1"/>
</dbReference>
<organism evidence="8 9">
    <name type="scientific">Pseudocohnilembus persalinus</name>
    <name type="common">Ciliate</name>
    <dbReference type="NCBI Taxonomy" id="266149"/>
    <lineage>
        <taxon>Eukaryota</taxon>
        <taxon>Sar</taxon>
        <taxon>Alveolata</taxon>
        <taxon>Ciliophora</taxon>
        <taxon>Intramacronucleata</taxon>
        <taxon>Oligohymenophorea</taxon>
        <taxon>Scuticociliatia</taxon>
        <taxon>Philasterida</taxon>
        <taxon>Pseudocohnilembidae</taxon>
        <taxon>Pseudocohnilembus</taxon>
    </lineage>
</organism>
<accession>A0A0V0QMC4</accession>
<dbReference type="EMBL" id="LDAU01000136">
    <property type="protein sequence ID" value="KRX03303.1"/>
    <property type="molecule type" value="Genomic_DNA"/>
</dbReference>
<evidence type="ECO:0000313" key="9">
    <source>
        <dbReference type="Proteomes" id="UP000054937"/>
    </source>
</evidence>
<dbReference type="AlphaFoldDB" id="A0A0V0QMC4"/>
<feature type="binding site" evidence="7">
    <location>
        <position position="208"/>
    </location>
    <ligand>
        <name>Zn(2+)</name>
        <dbReference type="ChEBI" id="CHEBI:29105"/>
        <note>catalytic</note>
    </ligand>
</feature>
<dbReference type="GO" id="GO:0006508">
    <property type="term" value="P:proteolysis"/>
    <property type="evidence" value="ECO:0007669"/>
    <property type="project" value="UniProtKB-KW"/>
</dbReference>
<dbReference type="OrthoDB" id="238768at2759"/>
<keyword evidence="6 7" id="KW-0482">Metalloprotease</keyword>
<evidence type="ECO:0008006" key="10">
    <source>
        <dbReference type="Google" id="ProtNLM"/>
    </source>
</evidence>
<name>A0A0V0QMC4_PSEPJ</name>
<dbReference type="Gene3D" id="3.90.132.10">
    <property type="entry name" value="Leishmanolysin , domain 2"/>
    <property type="match status" value="1"/>
</dbReference>
<evidence type="ECO:0000256" key="4">
    <source>
        <dbReference type="ARBA" id="ARBA00022801"/>
    </source>
</evidence>
<evidence type="ECO:0000256" key="5">
    <source>
        <dbReference type="ARBA" id="ARBA00022833"/>
    </source>
</evidence>
<dbReference type="Proteomes" id="UP000054937">
    <property type="component" value="Unassembled WGS sequence"/>
</dbReference>
<dbReference type="GO" id="GO:0007155">
    <property type="term" value="P:cell adhesion"/>
    <property type="evidence" value="ECO:0007669"/>
    <property type="project" value="InterPro"/>
</dbReference>
<reference evidence="8 9" key="1">
    <citation type="journal article" date="2015" name="Sci. Rep.">
        <title>Genome of the facultative scuticociliatosis pathogen Pseudocohnilembus persalinus provides insight into its virulence through horizontal gene transfer.</title>
        <authorList>
            <person name="Xiong J."/>
            <person name="Wang G."/>
            <person name="Cheng J."/>
            <person name="Tian M."/>
            <person name="Pan X."/>
            <person name="Warren A."/>
            <person name="Jiang C."/>
            <person name="Yuan D."/>
            <person name="Miao W."/>
        </authorList>
    </citation>
    <scope>NUCLEOTIDE SEQUENCE [LARGE SCALE GENOMIC DNA]</scope>
    <source>
        <strain evidence="8">36N120E</strain>
    </source>
</reference>
<keyword evidence="9" id="KW-1185">Reference proteome</keyword>
<dbReference type="GO" id="GO:0005737">
    <property type="term" value="C:cytoplasm"/>
    <property type="evidence" value="ECO:0007669"/>
    <property type="project" value="TreeGrafter"/>
</dbReference>
<dbReference type="GO" id="GO:0016020">
    <property type="term" value="C:membrane"/>
    <property type="evidence" value="ECO:0007669"/>
    <property type="project" value="InterPro"/>
</dbReference>
<keyword evidence="3 7" id="KW-0479">Metal-binding</keyword>
<protein>
    <recommendedName>
        <fullName evidence="10">Leishmanolysin family protein</fullName>
    </recommendedName>
</protein>
<evidence type="ECO:0000256" key="1">
    <source>
        <dbReference type="ARBA" id="ARBA00005860"/>
    </source>
</evidence>
<dbReference type="GO" id="GO:0004222">
    <property type="term" value="F:metalloendopeptidase activity"/>
    <property type="evidence" value="ECO:0007669"/>
    <property type="project" value="InterPro"/>
</dbReference>
<dbReference type="SUPFAM" id="SSF55486">
    <property type="entry name" value="Metalloproteases ('zincins'), catalytic domain"/>
    <property type="match status" value="1"/>
</dbReference>
<evidence type="ECO:0000256" key="2">
    <source>
        <dbReference type="ARBA" id="ARBA00022670"/>
    </source>
</evidence>
<keyword evidence="5 7" id="KW-0862">Zinc</keyword>
<evidence type="ECO:0000256" key="6">
    <source>
        <dbReference type="ARBA" id="ARBA00023049"/>
    </source>
</evidence>
<comment type="cofactor">
    <cofactor evidence="7">
        <name>Zn(2+)</name>
        <dbReference type="ChEBI" id="CHEBI:29105"/>
    </cofactor>
    <text evidence="7">Binds 1 zinc ion per subunit.</text>
</comment>
<keyword evidence="2" id="KW-0645">Protease</keyword>
<evidence type="ECO:0000313" key="8">
    <source>
        <dbReference type="EMBL" id="KRX03303.1"/>
    </source>
</evidence>
<keyword evidence="4" id="KW-0378">Hydrolase</keyword>